<evidence type="ECO:0000313" key="14">
    <source>
        <dbReference type="EMBL" id="MXP45015.1"/>
    </source>
</evidence>
<comment type="subcellular location">
    <subcellularLocation>
        <location evidence="1 10">Cell outer membrane</location>
        <topology evidence="1 10">Multi-pass membrane protein</topology>
    </subcellularLocation>
</comment>
<dbReference type="PANTHER" id="PTHR30069">
    <property type="entry name" value="TONB-DEPENDENT OUTER MEMBRANE RECEPTOR"/>
    <property type="match status" value="1"/>
</dbReference>
<dbReference type="PANTHER" id="PTHR30069:SF29">
    <property type="entry name" value="HEMOGLOBIN AND HEMOGLOBIN-HAPTOGLOBIN-BINDING PROTEIN 1-RELATED"/>
    <property type="match status" value="1"/>
</dbReference>
<dbReference type="InterPro" id="IPR000531">
    <property type="entry name" value="Beta-barrel_TonB"/>
</dbReference>
<dbReference type="Gene3D" id="2.170.130.10">
    <property type="entry name" value="TonB-dependent receptor, plug domain"/>
    <property type="match status" value="1"/>
</dbReference>
<name>A0A845B327_9SPHN</name>
<evidence type="ECO:0000256" key="3">
    <source>
        <dbReference type="ARBA" id="ARBA00022452"/>
    </source>
</evidence>
<dbReference type="GO" id="GO:0009279">
    <property type="term" value="C:cell outer membrane"/>
    <property type="evidence" value="ECO:0007669"/>
    <property type="project" value="UniProtKB-SubCell"/>
</dbReference>
<keyword evidence="3 10" id="KW-1134">Transmembrane beta strand</keyword>
<keyword evidence="6 11" id="KW-0798">TonB box</keyword>
<feature type="domain" description="TonB-dependent receptor-like beta-barrel" evidence="12">
    <location>
        <begin position="268"/>
        <end position="697"/>
    </location>
</feature>
<keyword evidence="5" id="KW-0732">Signal</keyword>
<keyword evidence="8 14" id="KW-0675">Receptor</keyword>
<keyword evidence="2 10" id="KW-0813">Transport</keyword>
<evidence type="ECO:0000256" key="5">
    <source>
        <dbReference type="ARBA" id="ARBA00022729"/>
    </source>
</evidence>
<evidence type="ECO:0000256" key="10">
    <source>
        <dbReference type="PROSITE-ProRule" id="PRU01360"/>
    </source>
</evidence>
<protein>
    <submittedName>
        <fullName evidence="14">TonB-dependent receptor</fullName>
    </submittedName>
</protein>
<dbReference type="OrthoDB" id="7374174at2"/>
<dbReference type="GO" id="GO:0044718">
    <property type="term" value="P:siderophore transmembrane transport"/>
    <property type="evidence" value="ECO:0007669"/>
    <property type="project" value="TreeGrafter"/>
</dbReference>
<proteinExistence type="inferred from homology"/>
<dbReference type="Pfam" id="PF00593">
    <property type="entry name" value="TonB_dep_Rec_b-barrel"/>
    <property type="match status" value="1"/>
</dbReference>
<dbReference type="GO" id="GO:0015344">
    <property type="term" value="F:siderophore uptake transmembrane transporter activity"/>
    <property type="evidence" value="ECO:0007669"/>
    <property type="project" value="TreeGrafter"/>
</dbReference>
<evidence type="ECO:0000256" key="2">
    <source>
        <dbReference type="ARBA" id="ARBA00022448"/>
    </source>
</evidence>
<comment type="caution">
    <text evidence="14">The sequence shown here is derived from an EMBL/GenBank/DDBJ whole genome shotgun (WGS) entry which is preliminary data.</text>
</comment>
<organism evidence="14 15">
    <name type="scientific">Allopontixanthobacter sediminis</name>
    <dbReference type="NCBI Taxonomy" id="1689985"/>
    <lineage>
        <taxon>Bacteria</taxon>
        <taxon>Pseudomonadati</taxon>
        <taxon>Pseudomonadota</taxon>
        <taxon>Alphaproteobacteria</taxon>
        <taxon>Sphingomonadales</taxon>
        <taxon>Erythrobacteraceae</taxon>
        <taxon>Allopontixanthobacter</taxon>
    </lineage>
</organism>
<evidence type="ECO:0000259" key="13">
    <source>
        <dbReference type="Pfam" id="PF07715"/>
    </source>
</evidence>
<dbReference type="InterPro" id="IPR037066">
    <property type="entry name" value="Plug_dom_sf"/>
</dbReference>
<dbReference type="SUPFAM" id="SSF56935">
    <property type="entry name" value="Porins"/>
    <property type="match status" value="1"/>
</dbReference>
<keyword evidence="7 10" id="KW-0472">Membrane</keyword>
<dbReference type="EMBL" id="WTYL01000003">
    <property type="protein sequence ID" value="MXP45015.1"/>
    <property type="molecule type" value="Genomic_DNA"/>
</dbReference>
<dbReference type="PROSITE" id="PS52016">
    <property type="entry name" value="TONB_DEPENDENT_REC_3"/>
    <property type="match status" value="1"/>
</dbReference>
<evidence type="ECO:0000256" key="7">
    <source>
        <dbReference type="ARBA" id="ARBA00023136"/>
    </source>
</evidence>
<evidence type="ECO:0000256" key="11">
    <source>
        <dbReference type="RuleBase" id="RU003357"/>
    </source>
</evidence>
<feature type="domain" description="TonB-dependent receptor plug" evidence="13">
    <location>
        <begin position="104"/>
        <end position="212"/>
    </location>
</feature>
<keyword evidence="4 10" id="KW-0812">Transmembrane</keyword>
<evidence type="ECO:0000313" key="15">
    <source>
        <dbReference type="Proteomes" id="UP000431922"/>
    </source>
</evidence>
<dbReference type="InterPro" id="IPR039426">
    <property type="entry name" value="TonB-dep_rcpt-like"/>
</dbReference>
<evidence type="ECO:0000256" key="6">
    <source>
        <dbReference type="ARBA" id="ARBA00023077"/>
    </source>
</evidence>
<sequence>MLVTTAVPTGRTGIQVGSFLAGLGSSARARQGLRTCTIFDQRGQHAVTDGWYGLTNRKLNSVLLAAVITCPAAASAQPAETPTSKPVIVVTGRGLDETPATPAYDVQTIDRDRITASASGRIEDVLSDVAGFQQFRRSDSRSSNPSAQGVTLRALGGNATSRALILLDGVPMADPFFGYIPFSAIVPERLSSIRVTRGGGSGAFGSGAVAGTIELESADAAALGPVSGSLIANDRGGTEVSGTLAPRLGSGFAVLSGRWDRGPGFFTTPEDQRAPASARSAYDSWSIGLRGAAPLSDQVELQARTLIFDDKRTLRFDGADSTSSGQGASLRLVGRGRWEFDVLAYVQARDFSNVVVSSTRFVPVLDQRRTPSTGLGGKLEVRPPVGRGHVLRVGADYRKSSGELQEDAYSAFTGEITARRRAGGDNGDFGLFIEDDWTLGRLVLTAGARADRWTISDGFFLERDGAGAIASDTSFADRSGWDVSFRGGALYDARMGLALRAAAYSGVRLPTLNELYRPFVVFPVVTLANEGLENEALRGYEVGFDYTPAQDVRFSLTAFDNKVKNAVANVTIGPDLRQRRNVDVVRARGLELAAQASIGEVTMNGSLAWTDAEVEGSGLSAGLDGMRPAQTPALSASATIAYEPSPGWRLATTMRHVGRQFEDDQESDVLPAATTLDAFVQIPLSQRLSLVFRGENLTDTEIVTRNQGGSIDLGVPRTLWAGIRLGQW</sequence>
<dbReference type="InterPro" id="IPR036942">
    <property type="entry name" value="Beta-barrel_TonB_sf"/>
</dbReference>
<dbReference type="Proteomes" id="UP000431922">
    <property type="component" value="Unassembled WGS sequence"/>
</dbReference>
<keyword evidence="9 10" id="KW-0998">Cell outer membrane</keyword>
<evidence type="ECO:0000256" key="8">
    <source>
        <dbReference type="ARBA" id="ARBA00023170"/>
    </source>
</evidence>
<dbReference type="Gene3D" id="2.40.170.20">
    <property type="entry name" value="TonB-dependent receptor, beta-barrel domain"/>
    <property type="match status" value="1"/>
</dbReference>
<dbReference type="AlphaFoldDB" id="A0A845B327"/>
<keyword evidence="15" id="KW-1185">Reference proteome</keyword>
<dbReference type="InterPro" id="IPR012910">
    <property type="entry name" value="Plug_dom"/>
</dbReference>
<evidence type="ECO:0000259" key="12">
    <source>
        <dbReference type="Pfam" id="PF00593"/>
    </source>
</evidence>
<evidence type="ECO:0000256" key="1">
    <source>
        <dbReference type="ARBA" id="ARBA00004571"/>
    </source>
</evidence>
<evidence type="ECO:0000256" key="9">
    <source>
        <dbReference type="ARBA" id="ARBA00023237"/>
    </source>
</evidence>
<dbReference type="Pfam" id="PF07715">
    <property type="entry name" value="Plug"/>
    <property type="match status" value="1"/>
</dbReference>
<accession>A0A845B327</accession>
<reference evidence="14 15" key="1">
    <citation type="submission" date="2019-12" db="EMBL/GenBank/DDBJ databases">
        <title>Genomic-based taxomic classification of the family Erythrobacteraceae.</title>
        <authorList>
            <person name="Xu L."/>
        </authorList>
    </citation>
    <scope>NUCLEOTIDE SEQUENCE [LARGE SCALE GENOMIC DNA]</scope>
    <source>
        <strain evidence="14 15">KCTC 42453</strain>
    </source>
</reference>
<evidence type="ECO:0000256" key="4">
    <source>
        <dbReference type="ARBA" id="ARBA00022692"/>
    </source>
</evidence>
<gene>
    <name evidence="14" type="ORF">GRI65_11200</name>
</gene>
<comment type="similarity">
    <text evidence="10 11">Belongs to the TonB-dependent receptor family.</text>
</comment>